<dbReference type="RefSeq" id="XP_031026598.1">
    <property type="nucleotide sequence ID" value="XM_031167571.1"/>
</dbReference>
<reference evidence="1 2" key="1">
    <citation type="journal article" date="2019" name="Sci. Rep.">
        <title>Comparative genomics of chytrid fungi reveal insights into the obligate biotrophic and pathogenic lifestyle of Synchytrium endobioticum.</title>
        <authorList>
            <person name="van de Vossenberg B.T.L.H."/>
            <person name="Warris S."/>
            <person name="Nguyen H.D.T."/>
            <person name="van Gent-Pelzer M.P.E."/>
            <person name="Joly D.L."/>
            <person name="van de Geest H.C."/>
            <person name="Bonants P.J.M."/>
            <person name="Smith D.S."/>
            <person name="Levesque C.A."/>
            <person name="van der Lee T.A.J."/>
        </authorList>
    </citation>
    <scope>NUCLEOTIDE SEQUENCE [LARGE SCALE GENOMIC DNA]</scope>
    <source>
        <strain evidence="1 2">JEL517</strain>
    </source>
</reference>
<protein>
    <submittedName>
        <fullName evidence="1">Uncharacterized protein</fullName>
    </submittedName>
</protein>
<dbReference type="InterPro" id="IPR027417">
    <property type="entry name" value="P-loop_NTPase"/>
</dbReference>
<dbReference type="SUPFAM" id="SSF52540">
    <property type="entry name" value="P-loop containing nucleoside triphosphate hydrolases"/>
    <property type="match status" value="1"/>
</dbReference>
<dbReference type="OrthoDB" id="10261384at2759"/>
<dbReference type="Proteomes" id="UP000319731">
    <property type="component" value="Unassembled WGS sequence"/>
</dbReference>
<evidence type="ECO:0000313" key="2">
    <source>
        <dbReference type="Proteomes" id="UP000319731"/>
    </source>
</evidence>
<dbReference type="PANTHER" id="PTHR14659:SF1">
    <property type="entry name" value="ALPHA- AND GAMMA-ADAPTIN-BINDING PROTEIN P34"/>
    <property type="match status" value="1"/>
</dbReference>
<dbReference type="GeneID" id="42002868"/>
<dbReference type="PANTHER" id="PTHR14659">
    <property type="entry name" value="ALPHA- AND GAMMA-ADAPTIN-BINDING PROTEIN P34"/>
    <property type="match status" value="1"/>
</dbReference>
<sequence>MLSASDSLDFQGTKRNKILIIGPDHTVILSFVTRLLRDTNQSDLIQTHLSSPEIQDGLTIPYTLDTRYYTAQTSLWVASTDTAANDISHWNVVAPAIDAVIYVFDRAEPTTFTHIHPWSDFLSSHDPNVSLCVAHSMDDRQDSSSGLDACEDWCIDLGFEFVDVCASATSEDAGDGGNSDAAREKFGFPRIIEALESNMWDGLVRKPTRTSGVSGDITSAQNRLSAPVTTSTGSRGGSDLAALYTETMSSFARELSDNDDEDDLDAEGFEVALQRLRHLREQSKLLSDEERRELTAKISSTLDDDDKDDFGEFMRAPTVVGEPSGLGR</sequence>
<dbReference type="STRING" id="1806994.A0A507CFC3"/>
<name>A0A507CFC3_9FUNG</name>
<comment type="caution">
    <text evidence="1">The sequence shown here is derived from an EMBL/GenBank/DDBJ whole genome shotgun (WGS) entry which is preliminary data.</text>
</comment>
<dbReference type="Pfam" id="PF10199">
    <property type="entry name" value="Adaptin_binding"/>
    <property type="match status" value="1"/>
</dbReference>
<dbReference type="AlphaFoldDB" id="A0A507CFC3"/>
<keyword evidence="2" id="KW-1185">Reference proteome</keyword>
<gene>
    <name evidence="1" type="ORF">SmJEL517_g01643</name>
</gene>
<dbReference type="Gene3D" id="3.40.50.11960">
    <property type="match status" value="1"/>
</dbReference>
<dbReference type="InterPro" id="IPR019341">
    <property type="entry name" value="Alpha/Gamma-adaptin-bd_p34"/>
</dbReference>
<dbReference type="EMBL" id="QEAO01000005">
    <property type="protein sequence ID" value="TPX36285.1"/>
    <property type="molecule type" value="Genomic_DNA"/>
</dbReference>
<accession>A0A507CFC3</accession>
<evidence type="ECO:0000313" key="1">
    <source>
        <dbReference type="EMBL" id="TPX36285.1"/>
    </source>
</evidence>
<organism evidence="1 2">
    <name type="scientific">Synchytrium microbalum</name>
    <dbReference type="NCBI Taxonomy" id="1806994"/>
    <lineage>
        <taxon>Eukaryota</taxon>
        <taxon>Fungi</taxon>
        <taxon>Fungi incertae sedis</taxon>
        <taxon>Chytridiomycota</taxon>
        <taxon>Chytridiomycota incertae sedis</taxon>
        <taxon>Chytridiomycetes</taxon>
        <taxon>Synchytriales</taxon>
        <taxon>Synchytriaceae</taxon>
        <taxon>Synchytrium</taxon>
    </lineage>
</organism>
<proteinExistence type="predicted"/>